<proteinExistence type="inferred from homology"/>
<keyword evidence="2" id="KW-0378">Hydrolase</keyword>
<dbReference type="GO" id="GO:0000272">
    <property type="term" value="P:polysaccharide catabolic process"/>
    <property type="evidence" value="ECO:0007669"/>
    <property type="project" value="UniProtKB-KW"/>
</dbReference>
<dbReference type="Gene3D" id="2.60.120.180">
    <property type="match status" value="1"/>
</dbReference>
<accession>A0A8K0NEK4</accession>
<reference evidence="4" key="1">
    <citation type="journal article" date="2020" name="bioRxiv">
        <title>Whole genome comparisons of ergot fungi reveals the divergence and evolution of species within the genus Claviceps are the result of varying mechanisms driving genome evolution and host range expansion.</title>
        <authorList>
            <person name="Wyka S.A."/>
            <person name="Mondo S.J."/>
            <person name="Liu M."/>
            <person name="Dettman J."/>
            <person name="Nalam V."/>
            <person name="Broders K.D."/>
        </authorList>
    </citation>
    <scope>NUCLEOTIDE SEQUENCE</scope>
    <source>
        <strain evidence="4">CCC 489</strain>
    </source>
</reference>
<comment type="similarity">
    <text evidence="1 2">Belongs to the glycosyl hydrolase 12 (cellulase H) family.</text>
</comment>
<keyword evidence="2" id="KW-0624">Polysaccharide degradation</keyword>
<dbReference type="PANTHER" id="PTHR34002:SF9">
    <property type="entry name" value="XYLOGLUCAN-SPECIFIC ENDO-BETA-1,4-GLUCANASE A"/>
    <property type="match status" value="1"/>
</dbReference>
<keyword evidence="2" id="KW-0326">Glycosidase</keyword>
<dbReference type="Proteomes" id="UP000811619">
    <property type="component" value="Unassembled WGS sequence"/>
</dbReference>
<sequence length="326" mass="35977">MFRWLVNGIFLALPVGTTIGVLMGIQAINRANGKPPPLSGGDNGWLPGVGPVFGKDQIVMSCDTADGIYSKAQDGLDFSLSANPWGWKKDSEGNICMMVNLNGNQTYETQWTAPPFNVTWQYPRALGAKNVHAFANAKVMSPSLPTKLSSIEKLDFGVKWFMSLNNKTDAKISDHEFSVNQINANVAIDMFMDKDSTKAGEPEKASHEIMVWFARFGTDTFPIGKKSLEDKGLKTKTLDGTDFNLFYGTNSITNQKVLSWVASEPANHFNGSLQPLLDEIFAFNNDDYPQKSDYIGYFAFGQEAYSSLKNVTFSVPHLSVDFETTS</sequence>
<dbReference type="InterPro" id="IPR013320">
    <property type="entry name" value="ConA-like_dom_sf"/>
</dbReference>
<keyword evidence="2" id="KW-0119">Carbohydrate metabolism</keyword>
<dbReference type="GO" id="GO:0008810">
    <property type="term" value="F:cellulase activity"/>
    <property type="evidence" value="ECO:0007669"/>
    <property type="project" value="InterPro"/>
</dbReference>
<dbReference type="PANTHER" id="PTHR34002">
    <property type="entry name" value="BLR1656 PROTEIN"/>
    <property type="match status" value="1"/>
</dbReference>
<keyword evidence="3" id="KW-0472">Membrane</keyword>
<comment type="caution">
    <text evidence="4">The sequence shown here is derived from an EMBL/GenBank/DDBJ whole genome shotgun (WGS) entry which is preliminary data.</text>
</comment>
<organism evidence="4 5">
    <name type="scientific">Claviceps africana</name>
    <dbReference type="NCBI Taxonomy" id="83212"/>
    <lineage>
        <taxon>Eukaryota</taxon>
        <taxon>Fungi</taxon>
        <taxon>Dikarya</taxon>
        <taxon>Ascomycota</taxon>
        <taxon>Pezizomycotina</taxon>
        <taxon>Sordariomycetes</taxon>
        <taxon>Hypocreomycetidae</taxon>
        <taxon>Hypocreales</taxon>
        <taxon>Clavicipitaceae</taxon>
        <taxon>Claviceps</taxon>
    </lineage>
</organism>
<dbReference type="InterPro" id="IPR002594">
    <property type="entry name" value="GH12"/>
</dbReference>
<keyword evidence="3" id="KW-0812">Transmembrane</keyword>
<evidence type="ECO:0000313" key="5">
    <source>
        <dbReference type="Proteomes" id="UP000811619"/>
    </source>
</evidence>
<dbReference type="AlphaFoldDB" id="A0A8K0NEK4"/>
<dbReference type="SUPFAM" id="SSF49899">
    <property type="entry name" value="Concanavalin A-like lectins/glucanases"/>
    <property type="match status" value="1"/>
</dbReference>
<evidence type="ECO:0000256" key="1">
    <source>
        <dbReference type="ARBA" id="ARBA00005519"/>
    </source>
</evidence>
<feature type="transmembrane region" description="Helical" evidence="3">
    <location>
        <begin position="6"/>
        <end position="25"/>
    </location>
</feature>
<evidence type="ECO:0000256" key="2">
    <source>
        <dbReference type="RuleBase" id="RU361163"/>
    </source>
</evidence>
<protein>
    <submittedName>
        <fullName evidence="4">Uncharacterized protein</fullName>
    </submittedName>
</protein>
<dbReference type="InterPro" id="IPR013319">
    <property type="entry name" value="GH11/12"/>
</dbReference>
<keyword evidence="5" id="KW-1185">Reference proteome</keyword>
<dbReference type="Pfam" id="PF01670">
    <property type="entry name" value="Glyco_hydro_12"/>
    <property type="match status" value="1"/>
</dbReference>
<dbReference type="OrthoDB" id="89349at2759"/>
<evidence type="ECO:0000313" key="4">
    <source>
        <dbReference type="EMBL" id="KAG5916911.1"/>
    </source>
</evidence>
<dbReference type="EMBL" id="SRPY01000853">
    <property type="protein sequence ID" value="KAG5916911.1"/>
    <property type="molecule type" value="Genomic_DNA"/>
</dbReference>
<evidence type="ECO:0000256" key="3">
    <source>
        <dbReference type="SAM" id="Phobius"/>
    </source>
</evidence>
<keyword evidence="3" id="KW-1133">Transmembrane helix</keyword>
<gene>
    <name evidence="4" type="ORF">E4U42_007456</name>
</gene>
<name>A0A8K0NEK4_9HYPO</name>